<feature type="transmembrane region" description="Helical" evidence="2">
    <location>
        <begin position="116"/>
        <end position="137"/>
    </location>
</feature>
<keyword evidence="2" id="KW-0472">Membrane</keyword>
<gene>
    <name evidence="4" type="ORF">QR685DRAFT_605433</name>
</gene>
<dbReference type="Proteomes" id="UP001451303">
    <property type="component" value="Unassembled WGS sequence"/>
</dbReference>
<reference evidence="4 5" key="1">
    <citation type="submission" date="2023-09" db="EMBL/GenBank/DDBJ databases">
        <title>Multi-omics analysis of a traditional fermented food reveals byproduct-associated fungal strains for waste-to-food upcycling.</title>
        <authorList>
            <consortium name="Lawrence Berkeley National Laboratory"/>
            <person name="Rekdal V.M."/>
            <person name="Villalobos-Escobedo J.M."/>
            <person name="Rodriguez-Valeron N."/>
            <person name="Garcia M.O."/>
            <person name="Vasquez D.P."/>
            <person name="Damayanti I."/>
            <person name="Sorensen P.M."/>
            <person name="Baidoo E.E."/>
            <person name="De Carvalho A.C."/>
            <person name="Riley R."/>
            <person name="Lipzen A."/>
            <person name="He G."/>
            <person name="Yan M."/>
            <person name="Haridas S."/>
            <person name="Daum C."/>
            <person name="Yoshinaga Y."/>
            <person name="Ng V."/>
            <person name="Grigoriev I.V."/>
            <person name="Munk R."/>
            <person name="Nuraida L."/>
            <person name="Wijaya C.H."/>
            <person name="Morales P.-C."/>
            <person name="Keasling J.D."/>
        </authorList>
    </citation>
    <scope>NUCLEOTIDE SEQUENCE [LARGE SCALE GENOMIC DNA]</scope>
    <source>
        <strain evidence="4 5">FGSC 2613</strain>
    </source>
</reference>
<evidence type="ECO:0000259" key="3">
    <source>
        <dbReference type="PROSITE" id="PS00028"/>
    </source>
</evidence>
<keyword evidence="5" id="KW-1185">Reference proteome</keyword>
<dbReference type="InterPro" id="IPR036236">
    <property type="entry name" value="Znf_C2H2_sf"/>
</dbReference>
<keyword evidence="2" id="KW-0812">Transmembrane</keyword>
<evidence type="ECO:0000313" key="4">
    <source>
        <dbReference type="EMBL" id="KAL0472562.1"/>
    </source>
</evidence>
<protein>
    <recommendedName>
        <fullName evidence="3">C2H2-type domain-containing protein</fullName>
    </recommendedName>
</protein>
<feature type="region of interest" description="Disordered" evidence="1">
    <location>
        <begin position="357"/>
        <end position="379"/>
    </location>
</feature>
<evidence type="ECO:0000256" key="1">
    <source>
        <dbReference type="SAM" id="MobiDB-lite"/>
    </source>
</evidence>
<evidence type="ECO:0000256" key="2">
    <source>
        <dbReference type="SAM" id="Phobius"/>
    </source>
</evidence>
<dbReference type="EMBL" id="JAVLET010000003">
    <property type="protein sequence ID" value="KAL0472562.1"/>
    <property type="molecule type" value="Genomic_DNA"/>
</dbReference>
<evidence type="ECO:0000313" key="5">
    <source>
        <dbReference type="Proteomes" id="UP001451303"/>
    </source>
</evidence>
<feature type="domain" description="C2H2-type" evidence="3">
    <location>
        <begin position="328"/>
        <end position="349"/>
    </location>
</feature>
<dbReference type="PROSITE" id="PS00028">
    <property type="entry name" value="ZINC_FINGER_C2H2_1"/>
    <property type="match status" value="1"/>
</dbReference>
<comment type="caution">
    <text evidence="4">The sequence shown here is derived from an EMBL/GenBank/DDBJ whole genome shotgun (WGS) entry which is preliminary data.</text>
</comment>
<sequence length="423" mass="47550">MATPSNQVSSVLSVYSTSRKFVCALWRATLATTTVAKALMGLLLENSLSTKTDFKSSSVTCPLCQTDETADLKTRSKTGHTGEAVWPETVWIWLNGPIETFHTEQLMTRRSQITTVCFVSILVVALWPLEIFISFIWSKVTHATNNQGTKGQPTTRPAEEPGQKQNGVFVCPYCLEDAGVKRTFTSGHDQSDLRATTAHTAPGTRQLHNHHEQPAIPPTPQRSVNPINDFDLSKCTITIDSFATNFAMGFSSTDYWPKILALLRAVPMQTPLWRMNKSLGMSRWASKSTTTTSSITPRPPTTRFIMPLLDLNLWVSQHQEDISAYFRCPTCNIHFNSIGQWIDHTRREHSDVAVTVAEERSKQTSTDYGEIGSSDDPSDDNSPFYYLPGACNHCIPLAQWKKSLVWFHLELRPQRQQQQGQRR</sequence>
<dbReference type="SUPFAM" id="SSF57667">
    <property type="entry name" value="beta-beta-alpha zinc fingers"/>
    <property type="match status" value="1"/>
</dbReference>
<keyword evidence="2" id="KW-1133">Transmembrane helix</keyword>
<name>A0ABR3DIV1_NEUIN</name>
<accession>A0ABR3DIV1</accession>
<proteinExistence type="predicted"/>
<dbReference type="InterPro" id="IPR013087">
    <property type="entry name" value="Znf_C2H2_type"/>
</dbReference>
<feature type="region of interest" description="Disordered" evidence="1">
    <location>
        <begin position="202"/>
        <end position="223"/>
    </location>
</feature>
<dbReference type="Pfam" id="PF12874">
    <property type="entry name" value="zf-met"/>
    <property type="match status" value="1"/>
</dbReference>
<organism evidence="4 5">
    <name type="scientific">Neurospora intermedia</name>
    <dbReference type="NCBI Taxonomy" id="5142"/>
    <lineage>
        <taxon>Eukaryota</taxon>
        <taxon>Fungi</taxon>
        <taxon>Dikarya</taxon>
        <taxon>Ascomycota</taxon>
        <taxon>Pezizomycotina</taxon>
        <taxon>Sordariomycetes</taxon>
        <taxon>Sordariomycetidae</taxon>
        <taxon>Sordariales</taxon>
        <taxon>Sordariaceae</taxon>
        <taxon>Neurospora</taxon>
    </lineage>
</organism>